<dbReference type="GO" id="GO:0016614">
    <property type="term" value="F:oxidoreductase activity, acting on CH-OH group of donors"/>
    <property type="evidence" value="ECO:0007669"/>
    <property type="project" value="InterPro"/>
</dbReference>
<dbReference type="Pfam" id="PF05199">
    <property type="entry name" value="GMC_oxred_C"/>
    <property type="match status" value="1"/>
</dbReference>
<accession>A0A545UI19</accession>
<organism evidence="8 9">
    <name type="scientific">Aliikangiella coralliicola</name>
    <dbReference type="NCBI Taxonomy" id="2592383"/>
    <lineage>
        <taxon>Bacteria</taxon>
        <taxon>Pseudomonadati</taxon>
        <taxon>Pseudomonadota</taxon>
        <taxon>Gammaproteobacteria</taxon>
        <taxon>Oceanospirillales</taxon>
        <taxon>Pleioneaceae</taxon>
        <taxon>Aliikangiella</taxon>
    </lineage>
</organism>
<evidence type="ECO:0000256" key="3">
    <source>
        <dbReference type="ARBA" id="ARBA00022827"/>
    </source>
</evidence>
<evidence type="ECO:0000313" key="9">
    <source>
        <dbReference type="Proteomes" id="UP000315439"/>
    </source>
</evidence>
<dbReference type="PRINTS" id="PR00411">
    <property type="entry name" value="PNDRDTASEI"/>
</dbReference>
<comment type="cofactor">
    <cofactor evidence="5">
        <name>FAD</name>
        <dbReference type="ChEBI" id="CHEBI:57692"/>
    </cofactor>
</comment>
<proteinExistence type="inferred from homology"/>
<evidence type="ECO:0000313" key="8">
    <source>
        <dbReference type="EMBL" id="TQV89098.1"/>
    </source>
</evidence>
<dbReference type="Pfam" id="PF00732">
    <property type="entry name" value="GMC_oxred_N"/>
    <property type="match status" value="1"/>
</dbReference>
<evidence type="ECO:0000256" key="5">
    <source>
        <dbReference type="PIRSR" id="PIRSR000137-2"/>
    </source>
</evidence>
<dbReference type="SUPFAM" id="SSF51905">
    <property type="entry name" value="FAD/NAD(P)-binding domain"/>
    <property type="match status" value="1"/>
</dbReference>
<sequence>MECDVVIVGTGAGGGIAAEILSRSGLKVVMVEEGPLKTSADFKMQEKQAYADLYQEVAGRQTIDKSIQILQGRCVGGSTTVNWTSSFRTPERTLSYWKERFGIKGLSSSELKPWFQWVEQRLNIAPWSIPPNQNNQLLADGLRKLGWEYNVIPRNVSGCANLGYCGMGCPINAKQSMLVSCIPMALSLGSQLIARARAEQILVEKEQVRGVMLSSVDNRGQVKQKNVTFIRARQVILAAGAIGSPAILLRSGLQKANPLVGKRTFLHPVTATIGLMSEKVNGFYGAPQSIYSDEFLWRDGVTGEMGYKLEVPPLHPLLASTLLRHHGEKHFQLMQNFAFYQANLALLRDGFNDLSIGGEVKLDKYDYPQLDYSPNEILWRGIRHATLSMAEVQFAAGAKKVIPLHMDATFYSTLKRARDAIMNLPAKALRWQIMSAHVMGGCAMGSDASESVCNSKGQLRGLDNLSILDGSIFPTSLGVNPQLSIYAIVAKLVAQLAQKLGGNLPQDLKAL</sequence>
<dbReference type="GO" id="GO:0050660">
    <property type="term" value="F:flavin adenine dinucleotide binding"/>
    <property type="evidence" value="ECO:0007669"/>
    <property type="project" value="InterPro"/>
</dbReference>
<feature type="binding site" evidence="5">
    <location>
        <position position="470"/>
    </location>
    <ligand>
        <name>FAD</name>
        <dbReference type="ChEBI" id="CHEBI:57692"/>
    </ligand>
</feature>
<evidence type="ECO:0000259" key="6">
    <source>
        <dbReference type="Pfam" id="PF00732"/>
    </source>
</evidence>
<dbReference type="InterPro" id="IPR012132">
    <property type="entry name" value="GMC_OxRdtase"/>
</dbReference>
<evidence type="ECO:0000259" key="7">
    <source>
        <dbReference type="Pfam" id="PF05199"/>
    </source>
</evidence>
<keyword evidence="3 5" id="KW-0274">FAD</keyword>
<keyword evidence="2" id="KW-0285">Flavoprotein</keyword>
<dbReference type="PANTHER" id="PTHR46056">
    <property type="entry name" value="LONG-CHAIN-ALCOHOL OXIDASE"/>
    <property type="match status" value="1"/>
</dbReference>
<dbReference type="Proteomes" id="UP000315439">
    <property type="component" value="Unassembled WGS sequence"/>
</dbReference>
<dbReference type="OrthoDB" id="9787779at2"/>
<protein>
    <submittedName>
        <fullName evidence="8">FAD-binding protein</fullName>
    </submittedName>
</protein>
<evidence type="ECO:0000256" key="2">
    <source>
        <dbReference type="ARBA" id="ARBA00022630"/>
    </source>
</evidence>
<dbReference type="Gene3D" id="3.50.50.60">
    <property type="entry name" value="FAD/NAD(P)-binding domain"/>
    <property type="match status" value="2"/>
</dbReference>
<feature type="binding site" evidence="5">
    <location>
        <begin position="481"/>
        <end position="482"/>
    </location>
    <ligand>
        <name>FAD</name>
        <dbReference type="ChEBI" id="CHEBI:57692"/>
    </ligand>
</feature>
<keyword evidence="9" id="KW-1185">Reference proteome</keyword>
<feature type="domain" description="Glucose-methanol-choline oxidoreductase C-terminal" evidence="7">
    <location>
        <begin position="358"/>
        <end position="488"/>
    </location>
</feature>
<dbReference type="PANTHER" id="PTHR46056:SF12">
    <property type="entry name" value="LONG-CHAIN-ALCOHOL OXIDASE"/>
    <property type="match status" value="1"/>
</dbReference>
<dbReference type="PIRSF" id="PIRSF000137">
    <property type="entry name" value="Alcohol_oxidase"/>
    <property type="match status" value="1"/>
</dbReference>
<gene>
    <name evidence="8" type="ORF">FLL46_05325</name>
</gene>
<feature type="domain" description="Glucose-methanol-choline oxidoreductase N-terminal" evidence="6">
    <location>
        <begin position="51"/>
        <end position="269"/>
    </location>
</feature>
<evidence type="ECO:0000256" key="4">
    <source>
        <dbReference type="ARBA" id="ARBA00023002"/>
    </source>
</evidence>
<dbReference type="InterPro" id="IPR036188">
    <property type="entry name" value="FAD/NAD-bd_sf"/>
</dbReference>
<comment type="caution">
    <text evidence="8">The sequence shown here is derived from an EMBL/GenBank/DDBJ whole genome shotgun (WGS) entry which is preliminary data.</text>
</comment>
<dbReference type="AlphaFoldDB" id="A0A545UI19"/>
<comment type="similarity">
    <text evidence="1">Belongs to the GMC oxidoreductase family.</text>
</comment>
<evidence type="ECO:0000256" key="1">
    <source>
        <dbReference type="ARBA" id="ARBA00010790"/>
    </source>
</evidence>
<dbReference type="InterPro" id="IPR000172">
    <property type="entry name" value="GMC_OxRdtase_N"/>
</dbReference>
<name>A0A545UI19_9GAMM</name>
<reference evidence="8 9" key="1">
    <citation type="submission" date="2019-07" db="EMBL/GenBank/DDBJ databases">
        <title>Draft genome for Aliikangiella sp. M105.</title>
        <authorList>
            <person name="Wang G."/>
        </authorList>
    </citation>
    <scope>NUCLEOTIDE SEQUENCE [LARGE SCALE GENOMIC DNA]</scope>
    <source>
        <strain evidence="8 9">M105</strain>
    </source>
</reference>
<keyword evidence="4" id="KW-0560">Oxidoreductase</keyword>
<dbReference type="InterPro" id="IPR007867">
    <property type="entry name" value="GMC_OxRtase_C"/>
</dbReference>
<dbReference type="EMBL" id="VIKS01000003">
    <property type="protein sequence ID" value="TQV89098.1"/>
    <property type="molecule type" value="Genomic_DNA"/>
</dbReference>